<feature type="chain" id="PRO_5045129109" evidence="1">
    <location>
        <begin position="27"/>
        <end position="94"/>
    </location>
</feature>
<sequence length="94" mass="9934">MKFNAKFALPILMAAPIALFAFKAPASNTASNSLLKGAEVSAAYSELHSSADAFVVKARATKSAESSVAEESIVSRSMPKVNDAQIQNILAKYE</sequence>
<accession>A0ABS7G902</accession>
<dbReference type="RefSeq" id="WP_220248410.1">
    <property type="nucleotide sequence ID" value="NZ_JAICCF010000001.1"/>
</dbReference>
<dbReference type="EMBL" id="JAICCF010000001">
    <property type="protein sequence ID" value="MBW8683177.1"/>
    <property type="molecule type" value="Genomic_DNA"/>
</dbReference>
<evidence type="ECO:0000313" key="2">
    <source>
        <dbReference type="EMBL" id="MBW8683177.1"/>
    </source>
</evidence>
<gene>
    <name evidence="2" type="ORF">K1Y79_02425</name>
</gene>
<evidence type="ECO:0000313" key="3">
    <source>
        <dbReference type="Proteomes" id="UP000812961"/>
    </source>
</evidence>
<evidence type="ECO:0000256" key="1">
    <source>
        <dbReference type="SAM" id="SignalP"/>
    </source>
</evidence>
<organism evidence="2 3">
    <name type="scientific">Chitinophaga rhizophila</name>
    <dbReference type="NCBI Taxonomy" id="2866212"/>
    <lineage>
        <taxon>Bacteria</taxon>
        <taxon>Pseudomonadati</taxon>
        <taxon>Bacteroidota</taxon>
        <taxon>Chitinophagia</taxon>
        <taxon>Chitinophagales</taxon>
        <taxon>Chitinophagaceae</taxon>
        <taxon>Chitinophaga</taxon>
    </lineage>
</organism>
<keyword evidence="3" id="KW-1185">Reference proteome</keyword>
<comment type="caution">
    <text evidence="2">The sequence shown here is derived from an EMBL/GenBank/DDBJ whole genome shotgun (WGS) entry which is preliminary data.</text>
</comment>
<keyword evidence="1" id="KW-0732">Signal</keyword>
<protein>
    <submittedName>
        <fullName evidence="2">Uncharacterized protein</fullName>
    </submittedName>
</protein>
<feature type="signal peptide" evidence="1">
    <location>
        <begin position="1"/>
        <end position="26"/>
    </location>
</feature>
<dbReference type="Proteomes" id="UP000812961">
    <property type="component" value="Unassembled WGS sequence"/>
</dbReference>
<proteinExistence type="predicted"/>
<reference evidence="2 3" key="1">
    <citation type="submission" date="2021-08" db="EMBL/GenBank/DDBJ databases">
        <title>The genome sequence of Chitinophaga sp. B61.</title>
        <authorList>
            <person name="Zhang X."/>
        </authorList>
    </citation>
    <scope>NUCLEOTIDE SEQUENCE [LARGE SCALE GENOMIC DNA]</scope>
    <source>
        <strain evidence="2 3">B61</strain>
    </source>
</reference>
<name>A0ABS7G902_9BACT</name>